<name>A0A2P8E8B5_9BACT</name>
<dbReference type="HAMAP" id="MF_01872">
    <property type="entry name" value="tRNA_methyltr_YfiC"/>
    <property type="match status" value="1"/>
</dbReference>
<dbReference type="PANTHER" id="PTHR47739">
    <property type="entry name" value="TRNA1(VAL) (ADENINE(37)-N6)-METHYLTRANSFERASE"/>
    <property type="match status" value="1"/>
</dbReference>
<reference evidence="8 9" key="1">
    <citation type="submission" date="2018-03" db="EMBL/GenBank/DDBJ databases">
        <title>Genomic Encyclopedia of Archaeal and Bacterial Type Strains, Phase II (KMG-II): from individual species to whole genera.</title>
        <authorList>
            <person name="Goeker M."/>
        </authorList>
    </citation>
    <scope>NUCLEOTIDE SEQUENCE [LARGE SCALE GENOMIC DNA]</scope>
    <source>
        <strain evidence="8 9">DSM 28057</strain>
    </source>
</reference>
<dbReference type="GO" id="GO:0005737">
    <property type="term" value="C:cytoplasm"/>
    <property type="evidence" value="ECO:0007669"/>
    <property type="project" value="UniProtKB-SubCell"/>
</dbReference>
<dbReference type="Proteomes" id="UP000240708">
    <property type="component" value="Unassembled WGS sequence"/>
</dbReference>
<organism evidence="8 9">
    <name type="scientific">Cecembia rubra</name>
    <dbReference type="NCBI Taxonomy" id="1485585"/>
    <lineage>
        <taxon>Bacteria</taxon>
        <taxon>Pseudomonadati</taxon>
        <taxon>Bacteroidota</taxon>
        <taxon>Cytophagia</taxon>
        <taxon>Cytophagales</taxon>
        <taxon>Cyclobacteriaceae</taxon>
        <taxon>Cecembia</taxon>
    </lineage>
</organism>
<dbReference type="Gene3D" id="3.40.50.150">
    <property type="entry name" value="Vaccinia Virus protein VP39"/>
    <property type="match status" value="1"/>
</dbReference>
<dbReference type="RefSeq" id="WP_106566775.1">
    <property type="nucleotide sequence ID" value="NZ_PYGF01000003.1"/>
</dbReference>
<keyword evidence="2 6" id="KW-0489">Methyltransferase</keyword>
<evidence type="ECO:0000256" key="2">
    <source>
        <dbReference type="ARBA" id="ARBA00022603"/>
    </source>
</evidence>
<dbReference type="InterPro" id="IPR022882">
    <property type="entry name" value="tRNA_adenine-N6_MeTrfase"/>
</dbReference>
<proteinExistence type="inferred from homology"/>
<dbReference type="AlphaFoldDB" id="A0A2P8E8B5"/>
<dbReference type="GO" id="GO:0016430">
    <property type="term" value="F:tRNA (adenine-N6)-methyltransferase activity"/>
    <property type="evidence" value="ECO:0007669"/>
    <property type="project" value="UniProtKB-UniRule"/>
</dbReference>
<dbReference type="OrthoDB" id="5383291at2"/>
<dbReference type="InterPro" id="IPR050210">
    <property type="entry name" value="tRNA_Adenine-N(6)_MTase"/>
</dbReference>
<keyword evidence="3 6" id="KW-0808">Transferase</keyword>
<dbReference type="EMBL" id="PYGF01000003">
    <property type="protein sequence ID" value="PSL05729.1"/>
    <property type="molecule type" value="Genomic_DNA"/>
</dbReference>
<comment type="catalytic activity">
    <reaction evidence="6">
        <text>adenosine(37) in tRNA1(Val) + S-adenosyl-L-methionine = N(6)-methyladenosine(37) in tRNA1(Val) + S-adenosyl-L-homocysteine + H(+)</text>
        <dbReference type="Rhea" id="RHEA:43160"/>
        <dbReference type="Rhea" id="RHEA-COMP:10369"/>
        <dbReference type="Rhea" id="RHEA-COMP:10370"/>
        <dbReference type="ChEBI" id="CHEBI:15378"/>
        <dbReference type="ChEBI" id="CHEBI:57856"/>
        <dbReference type="ChEBI" id="CHEBI:59789"/>
        <dbReference type="ChEBI" id="CHEBI:74411"/>
        <dbReference type="ChEBI" id="CHEBI:74449"/>
        <dbReference type="EC" id="2.1.1.223"/>
    </reaction>
</comment>
<dbReference type="PROSITE" id="PS01131">
    <property type="entry name" value="RRNA_A_DIMETH"/>
    <property type="match status" value="1"/>
</dbReference>
<keyword evidence="1 6" id="KW-0963">Cytoplasm</keyword>
<dbReference type="PANTHER" id="PTHR47739:SF1">
    <property type="entry name" value="TRNA1(VAL) (ADENINE(37)-N6)-METHYLTRANSFERASE"/>
    <property type="match status" value="1"/>
</dbReference>
<dbReference type="PROSITE" id="PS00092">
    <property type="entry name" value="N6_MTASE"/>
    <property type="match status" value="1"/>
</dbReference>
<evidence type="ECO:0000256" key="1">
    <source>
        <dbReference type="ARBA" id="ARBA00022490"/>
    </source>
</evidence>
<evidence type="ECO:0000256" key="4">
    <source>
        <dbReference type="ARBA" id="ARBA00022691"/>
    </source>
</evidence>
<dbReference type="Pfam" id="PF05175">
    <property type="entry name" value="MTS"/>
    <property type="match status" value="1"/>
</dbReference>
<evidence type="ECO:0000313" key="8">
    <source>
        <dbReference type="EMBL" id="PSL05729.1"/>
    </source>
</evidence>
<comment type="function">
    <text evidence="6">Specifically methylates the adenine in position 37 of tRNA(1)(Val) (anticodon cmo5UAC).</text>
</comment>
<comment type="caution">
    <text evidence="8">The sequence shown here is derived from an EMBL/GenBank/DDBJ whole genome shotgun (WGS) entry which is preliminary data.</text>
</comment>
<dbReference type="CDD" id="cd02440">
    <property type="entry name" value="AdoMet_MTases"/>
    <property type="match status" value="1"/>
</dbReference>
<dbReference type="InterPro" id="IPR020596">
    <property type="entry name" value="rRNA_Ade_Mease_Trfase_CS"/>
</dbReference>
<evidence type="ECO:0000256" key="3">
    <source>
        <dbReference type="ARBA" id="ARBA00022679"/>
    </source>
</evidence>
<dbReference type="InterPro" id="IPR002052">
    <property type="entry name" value="DNA_methylase_N6_adenine_CS"/>
</dbReference>
<dbReference type="EC" id="2.1.1.223" evidence="6"/>
<dbReference type="SUPFAM" id="SSF53335">
    <property type="entry name" value="S-adenosyl-L-methionine-dependent methyltransferases"/>
    <property type="match status" value="1"/>
</dbReference>
<comment type="subcellular location">
    <subcellularLocation>
        <location evidence="6">Cytoplasm</location>
    </subcellularLocation>
</comment>
<evidence type="ECO:0000259" key="7">
    <source>
        <dbReference type="Pfam" id="PF05175"/>
    </source>
</evidence>
<gene>
    <name evidence="8" type="ORF">CLV48_103244</name>
</gene>
<comment type="similarity">
    <text evidence="6">Belongs to the methyltransferase superfamily. tRNA (adenine-N(6)-)-methyltransferase family.</text>
</comment>
<keyword evidence="4 6" id="KW-0949">S-adenosyl-L-methionine</keyword>
<protein>
    <recommendedName>
        <fullName evidence="6">tRNA1(Val) (adenine(37)-N6)-methyltransferase</fullName>
        <ecNumber evidence="6">2.1.1.223</ecNumber>
    </recommendedName>
    <alternativeName>
        <fullName evidence="6">tRNA m6A37 methyltransferase</fullName>
    </alternativeName>
</protein>
<feature type="domain" description="Methyltransferase small" evidence="7">
    <location>
        <begin position="27"/>
        <end position="122"/>
    </location>
</feature>
<dbReference type="GO" id="GO:0008033">
    <property type="term" value="P:tRNA processing"/>
    <property type="evidence" value="ECO:0007669"/>
    <property type="project" value="UniProtKB-UniRule"/>
</dbReference>
<dbReference type="GO" id="GO:0003676">
    <property type="term" value="F:nucleic acid binding"/>
    <property type="evidence" value="ECO:0007669"/>
    <property type="project" value="InterPro"/>
</dbReference>
<accession>A0A2P8E8B5</accession>
<dbReference type="InterPro" id="IPR007848">
    <property type="entry name" value="Small_mtfrase_dom"/>
</dbReference>
<sequence>MSKSYFQFKQFGIKQDHCAMKVGTDGVLLGALAGNEKAKNMLEIGVGTGVVSLMIAQRFGSMKITGVELDQDAYNQALENARNSPWWNRISFYHQDFQSFSKEVSEKFDLIVSNPPYFPNHLKSADTKRNLALHNDSLSFDDLLDGVESLLLEKGKFWVILPSKEMRLLERKALSKNLHAEWQLLVKDSESKPAIREIQVFSFEMVEKSTESLVMKNENGEYTLAYSGLLKEFLLIF</sequence>
<keyword evidence="9" id="KW-1185">Reference proteome</keyword>
<evidence type="ECO:0000256" key="5">
    <source>
        <dbReference type="ARBA" id="ARBA00022694"/>
    </source>
</evidence>
<dbReference type="GO" id="GO:0000179">
    <property type="term" value="F:rRNA (adenine-N6,N6-)-dimethyltransferase activity"/>
    <property type="evidence" value="ECO:0007669"/>
    <property type="project" value="InterPro"/>
</dbReference>
<evidence type="ECO:0000256" key="6">
    <source>
        <dbReference type="HAMAP-Rule" id="MF_01872"/>
    </source>
</evidence>
<evidence type="ECO:0000313" key="9">
    <source>
        <dbReference type="Proteomes" id="UP000240708"/>
    </source>
</evidence>
<dbReference type="InterPro" id="IPR029063">
    <property type="entry name" value="SAM-dependent_MTases_sf"/>
</dbReference>
<keyword evidence="5 6" id="KW-0819">tRNA processing</keyword>